<protein>
    <submittedName>
        <fullName evidence="1">Uncharacterized protein</fullName>
    </submittedName>
</protein>
<dbReference type="EMBL" id="REGN01005283">
    <property type="protein sequence ID" value="RNA13975.1"/>
    <property type="molecule type" value="Genomic_DNA"/>
</dbReference>
<proteinExistence type="predicted"/>
<reference evidence="1 2" key="1">
    <citation type="journal article" date="2018" name="Sci. Rep.">
        <title>Genomic signatures of local adaptation to the degree of environmental predictability in rotifers.</title>
        <authorList>
            <person name="Franch-Gras L."/>
            <person name="Hahn C."/>
            <person name="Garcia-Roger E.M."/>
            <person name="Carmona M.J."/>
            <person name="Serra M."/>
            <person name="Gomez A."/>
        </authorList>
    </citation>
    <scope>NUCLEOTIDE SEQUENCE [LARGE SCALE GENOMIC DNA]</scope>
    <source>
        <strain evidence="1">HYR1</strain>
    </source>
</reference>
<organism evidence="1 2">
    <name type="scientific">Brachionus plicatilis</name>
    <name type="common">Marine rotifer</name>
    <name type="synonym">Brachionus muelleri</name>
    <dbReference type="NCBI Taxonomy" id="10195"/>
    <lineage>
        <taxon>Eukaryota</taxon>
        <taxon>Metazoa</taxon>
        <taxon>Spiralia</taxon>
        <taxon>Gnathifera</taxon>
        <taxon>Rotifera</taxon>
        <taxon>Eurotatoria</taxon>
        <taxon>Monogononta</taxon>
        <taxon>Pseudotrocha</taxon>
        <taxon>Ploima</taxon>
        <taxon>Brachionidae</taxon>
        <taxon>Brachionus</taxon>
    </lineage>
</organism>
<evidence type="ECO:0000313" key="1">
    <source>
        <dbReference type="EMBL" id="RNA13975.1"/>
    </source>
</evidence>
<keyword evidence="2" id="KW-1185">Reference proteome</keyword>
<accession>A0A3M7QSM5</accession>
<evidence type="ECO:0000313" key="2">
    <source>
        <dbReference type="Proteomes" id="UP000276133"/>
    </source>
</evidence>
<dbReference type="AlphaFoldDB" id="A0A3M7QSM5"/>
<dbReference type="Proteomes" id="UP000276133">
    <property type="component" value="Unassembled WGS sequence"/>
</dbReference>
<sequence length="185" mass="22089">MRRKIDWLFLIKVNSMIELEFFMNQYPKTSSSYSNSNNCQICDQSDHKMSVLYPNCKCTDKCLTRYLFWKCKSTEQIVVKGINLHNSTTQNKEWKNKLSYRTFYMYFKKQWIDSPFCNWQLFNTPPSYSMSNCPIESYNGKIKTHFTDRTKFNLVPIFEILENVVKLESSDSVRVEIPELMLRDA</sequence>
<gene>
    <name evidence="1" type="ORF">BpHYR1_035281</name>
</gene>
<comment type="caution">
    <text evidence="1">The sequence shown here is derived from an EMBL/GenBank/DDBJ whole genome shotgun (WGS) entry which is preliminary data.</text>
</comment>
<name>A0A3M7QSM5_BRAPC</name>